<organism evidence="1 2">
    <name type="scientific">Cellulomonas septica</name>
    <dbReference type="NCBI Taxonomy" id="285080"/>
    <lineage>
        <taxon>Bacteria</taxon>
        <taxon>Bacillati</taxon>
        <taxon>Actinomycetota</taxon>
        <taxon>Actinomycetes</taxon>
        <taxon>Micrococcales</taxon>
        <taxon>Cellulomonadaceae</taxon>
        <taxon>Cellulomonas</taxon>
    </lineage>
</organism>
<dbReference type="EMBL" id="JAAXOY010000013">
    <property type="protein sequence ID" value="NKY38275.1"/>
    <property type="molecule type" value="Genomic_DNA"/>
</dbReference>
<protein>
    <submittedName>
        <fullName evidence="1">Uncharacterized protein</fullName>
    </submittedName>
</protein>
<evidence type="ECO:0000313" key="1">
    <source>
        <dbReference type="EMBL" id="NKY38275.1"/>
    </source>
</evidence>
<dbReference type="Proteomes" id="UP000777774">
    <property type="component" value="Unassembled WGS sequence"/>
</dbReference>
<dbReference type="Pfam" id="PF03752">
    <property type="entry name" value="ALF"/>
    <property type="match status" value="2"/>
</dbReference>
<comment type="caution">
    <text evidence="1">The sequence shown here is derived from an EMBL/GenBank/DDBJ whole genome shotgun (WGS) entry which is preliminary data.</text>
</comment>
<feature type="non-terminal residue" evidence="1">
    <location>
        <position position="108"/>
    </location>
</feature>
<proteinExistence type="predicted"/>
<dbReference type="InterPro" id="IPR005506">
    <property type="entry name" value="DUF312_ALF"/>
</dbReference>
<sequence>MAGGDRTWVVSLLGAGTPSVRRAAETALLGSDADLRAFVDAGFDQALAADYRASAQVLASTDGPALKSAAQAALAGADEALRTFVDGGFTTAWNADERLRVARALDAG</sequence>
<accession>A0ABX1JVF9</accession>
<reference evidence="1 2" key="1">
    <citation type="submission" date="2020-04" db="EMBL/GenBank/DDBJ databases">
        <title>MicrobeNet Type strains.</title>
        <authorList>
            <person name="Nicholson A.C."/>
        </authorList>
    </citation>
    <scope>NUCLEOTIDE SEQUENCE [LARGE SCALE GENOMIC DNA]</scope>
    <source>
        <strain evidence="1 2">ATCC BAA-787</strain>
    </source>
</reference>
<evidence type="ECO:0000313" key="2">
    <source>
        <dbReference type="Proteomes" id="UP000777774"/>
    </source>
</evidence>
<name>A0ABX1JVF9_9CELL</name>
<keyword evidence="2" id="KW-1185">Reference proteome</keyword>
<gene>
    <name evidence="1" type="ORF">HGA02_01695</name>
</gene>